<protein>
    <recommendedName>
        <fullName evidence="3">RRM domain-containing protein</fullName>
    </recommendedName>
</protein>
<feature type="compositionally biased region" description="Polar residues" evidence="2">
    <location>
        <begin position="121"/>
        <end position="131"/>
    </location>
</feature>
<dbReference type="InterPro" id="IPR000504">
    <property type="entry name" value="RRM_dom"/>
</dbReference>
<dbReference type="Gene3D" id="3.30.70.330">
    <property type="match status" value="1"/>
</dbReference>
<evidence type="ECO:0000313" key="4">
    <source>
        <dbReference type="EMBL" id="GAU30343.1"/>
    </source>
</evidence>
<feature type="region of interest" description="Disordered" evidence="2">
    <location>
        <begin position="114"/>
        <end position="138"/>
    </location>
</feature>
<feature type="region of interest" description="Disordered" evidence="2">
    <location>
        <begin position="1"/>
        <end position="25"/>
    </location>
</feature>
<reference evidence="5" key="1">
    <citation type="journal article" date="2017" name="Front. Plant Sci.">
        <title>Climate Clever Clovers: New Paradigm to Reduce the Environmental Footprint of Ruminants by Breeding Low Methanogenic Forages Utilizing Haplotype Variation.</title>
        <authorList>
            <person name="Kaur P."/>
            <person name="Appels R."/>
            <person name="Bayer P.E."/>
            <person name="Keeble-Gagnere G."/>
            <person name="Wang J."/>
            <person name="Hirakawa H."/>
            <person name="Shirasawa K."/>
            <person name="Vercoe P."/>
            <person name="Stefanova K."/>
            <person name="Durmic Z."/>
            <person name="Nichols P."/>
            <person name="Revell C."/>
            <person name="Isobe S.N."/>
            <person name="Edwards D."/>
            <person name="Erskine W."/>
        </authorList>
    </citation>
    <scope>NUCLEOTIDE SEQUENCE [LARGE SCALE GENOMIC DNA]</scope>
    <source>
        <strain evidence="5">cv. Daliak</strain>
    </source>
</reference>
<proteinExistence type="predicted"/>
<dbReference type="Pfam" id="PF00076">
    <property type="entry name" value="RRM_1"/>
    <property type="match status" value="1"/>
</dbReference>
<evidence type="ECO:0000256" key="1">
    <source>
        <dbReference type="PROSITE-ProRule" id="PRU00176"/>
    </source>
</evidence>
<keyword evidence="1" id="KW-0694">RNA-binding</keyword>
<dbReference type="InterPro" id="IPR035979">
    <property type="entry name" value="RBD_domain_sf"/>
</dbReference>
<dbReference type="SMART" id="SM00360">
    <property type="entry name" value="RRM"/>
    <property type="match status" value="1"/>
</dbReference>
<dbReference type="AlphaFoldDB" id="A0A2Z6MKN6"/>
<feature type="compositionally biased region" description="Polar residues" evidence="2">
    <location>
        <begin position="15"/>
        <end position="24"/>
    </location>
</feature>
<gene>
    <name evidence="4" type="ORF">TSUD_212000</name>
</gene>
<feature type="compositionally biased region" description="Basic and acidic residues" evidence="2">
    <location>
        <begin position="1"/>
        <end position="14"/>
    </location>
</feature>
<dbReference type="PROSITE" id="PS50102">
    <property type="entry name" value="RRM"/>
    <property type="match status" value="1"/>
</dbReference>
<dbReference type="InterPro" id="IPR012677">
    <property type="entry name" value="Nucleotide-bd_a/b_plait_sf"/>
</dbReference>
<dbReference type="PANTHER" id="PTHR34427:SF5">
    <property type="entry name" value="DUF4283 DOMAIN-CONTAINING PROTEIN"/>
    <property type="match status" value="1"/>
</dbReference>
<evidence type="ECO:0000259" key="3">
    <source>
        <dbReference type="PROSITE" id="PS50102"/>
    </source>
</evidence>
<dbReference type="OrthoDB" id="1436792at2759"/>
<dbReference type="GO" id="GO:0003723">
    <property type="term" value="F:RNA binding"/>
    <property type="evidence" value="ECO:0007669"/>
    <property type="project" value="UniProtKB-UniRule"/>
</dbReference>
<sequence length="717" mass="79634">MRESEKVERGKDRSGASSPKSNSHGYLHNVDQDSISFFITNFPEDCTGENLWEVFARFGRLGDVYIPKKVDKWGRRFGFVKYREVKEVEVLSKSLQDVWVGSFKLRVNKSRFNRNEEKRNNTPNQPVQFGQSERGEGGVQLGRSFKSALVVNIGVREAAEDRVANAEEVLNVEVDALTLKELETSFVGVLAVEVEVRRIKTILYMEGYANISATDMGRNKVLLHSSKPGELEALCKAKTDWLCYYFKEVIPWSPSNFADNRVTWVKVFGIPLHAWGDNLFKAIGGKYGEFLDYDNITASRAKLDVARLKISTSFRGYVDESVKIKVLGVVYTIWVVEEKGVQPTFSSGSIIEENDQSWVGSSNYPAAAMEVGDQFCSGSVDEGKEEVGVDLPSGQDHTHGELLHGDGDMTVAKEGNCHFQFSVSANILEADKGNKFQTCEGPVCCVGGDVEVSGTLSEKVDMDASVLRCNKGLAETYPLGKVDISCGGPEEEQLVYFGEQCRVPFVELDRCKPNTRSSYLPPNFFRRPDLVLGVTEQNVLEFNDSISLVETRRDLFKNSDLEDDPQAPDIIQQLKGKASSQRGRTRKRGGRSKSSNQSIPKFIRLVEVVREGGAKLRWKRTGKQKVAEQFCPEIVAGGSKSTSICSEEEVSRVPNSVEGLNLEVVLPGCTLTPSSGINLLLNDNSDNHDLLRDQQDAEAVKLLQLQKQCGGEDEASY</sequence>
<dbReference type="Proteomes" id="UP000242715">
    <property type="component" value="Unassembled WGS sequence"/>
</dbReference>
<evidence type="ECO:0000256" key="2">
    <source>
        <dbReference type="SAM" id="MobiDB-lite"/>
    </source>
</evidence>
<organism evidence="4 5">
    <name type="scientific">Trifolium subterraneum</name>
    <name type="common">Subterranean clover</name>
    <dbReference type="NCBI Taxonomy" id="3900"/>
    <lineage>
        <taxon>Eukaryota</taxon>
        <taxon>Viridiplantae</taxon>
        <taxon>Streptophyta</taxon>
        <taxon>Embryophyta</taxon>
        <taxon>Tracheophyta</taxon>
        <taxon>Spermatophyta</taxon>
        <taxon>Magnoliopsida</taxon>
        <taxon>eudicotyledons</taxon>
        <taxon>Gunneridae</taxon>
        <taxon>Pentapetalae</taxon>
        <taxon>rosids</taxon>
        <taxon>fabids</taxon>
        <taxon>Fabales</taxon>
        <taxon>Fabaceae</taxon>
        <taxon>Papilionoideae</taxon>
        <taxon>50 kb inversion clade</taxon>
        <taxon>NPAAA clade</taxon>
        <taxon>Hologalegina</taxon>
        <taxon>IRL clade</taxon>
        <taxon>Trifolieae</taxon>
        <taxon>Trifolium</taxon>
    </lineage>
</organism>
<feature type="domain" description="RRM" evidence="3">
    <location>
        <begin position="35"/>
        <end position="112"/>
    </location>
</feature>
<feature type="region of interest" description="Disordered" evidence="2">
    <location>
        <begin position="559"/>
        <end position="596"/>
    </location>
</feature>
<dbReference type="SUPFAM" id="SSF54928">
    <property type="entry name" value="RNA-binding domain, RBD"/>
    <property type="match status" value="1"/>
</dbReference>
<dbReference type="CDD" id="cd00590">
    <property type="entry name" value="RRM_SF"/>
    <property type="match status" value="1"/>
</dbReference>
<dbReference type="PANTHER" id="PTHR34427">
    <property type="entry name" value="DUF4283 DOMAIN PROTEIN"/>
    <property type="match status" value="1"/>
</dbReference>
<name>A0A2Z6MKN6_TRISU</name>
<keyword evidence="5" id="KW-1185">Reference proteome</keyword>
<accession>A0A2Z6MKN6</accession>
<evidence type="ECO:0000313" key="5">
    <source>
        <dbReference type="Proteomes" id="UP000242715"/>
    </source>
</evidence>
<dbReference type="EMBL" id="DF973423">
    <property type="protein sequence ID" value="GAU30343.1"/>
    <property type="molecule type" value="Genomic_DNA"/>
</dbReference>